<dbReference type="EC" id="2.5.1.16" evidence="4"/>
<dbReference type="NCBIfam" id="NF002010">
    <property type="entry name" value="PRK00811.1"/>
    <property type="match status" value="1"/>
</dbReference>
<keyword evidence="8" id="KW-1185">Reference proteome</keyword>
<keyword evidence="2 4" id="KW-0808">Transferase</keyword>
<dbReference type="InterPro" id="IPR030374">
    <property type="entry name" value="PABS"/>
</dbReference>
<dbReference type="KEGG" id="fwa:DCMF_28605"/>
<evidence type="ECO:0000256" key="3">
    <source>
        <dbReference type="ARBA" id="ARBA00023115"/>
    </source>
</evidence>
<name>A0A3G1L0L5_FORW1</name>
<feature type="binding site" evidence="4">
    <location>
        <position position="31"/>
    </location>
    <ligand>
        <name>S-methyl-5'-thioadenosine</name>
        <dbReference type="ChEBI" id="CHEBI:17509"/>
    </ligand>
</feature>
<feature type="binding site" evidence="4">
    <location>
        <position position="106"/>
    </location>
    <ligand>
        <name>S-methyl-5'-thioadenosine</name>
        <dbReference type="ChEBI" id="CHEBI:17509"/>
    </ligand>
</feature>
<comment type="similarity">
    <text evidence="1 4">Belongs to the spermidine/spermine synthase family.</text>
</comment>
<dbReference type="GO" id="GO:0004766">
    <property type="term" value="F:spermidine synthase activity"/>
    <property type="evidence" value="ECO:0007669"/>
    <property type="project" value="UniProtKB-UniRule"/>
</dbReference>
<feature type="binding site" evidence="4">
    <location>
        <begin position="137"/>
        <end position="138"/>
    </location>
    <ligand>
        <name>S-methyl-5'-thioadenosine</name>
        <dbReference type="ChEBI" id="CHEBI:17509"/>
    </ligand>
</feature>
<dbReference type="Proteomes" id="UP000323521">
    <property type="component" value="Chromosome"/>
</dbReference>
<dbReference type="PROSITE" id="PS51006">
    <property type="entry name" value="PABS_2"/>
    <property type="match status" value="1"/>
</dbReference>
<evidence type="ECO:0000259" key="6">
    <source>
        <dbReference type="PROSITE" id="PS51006"/>
    </source>
</evidence>
<dbReference type="PANTHER" id="PTHR11558">
    <property type="entry name" value="SPERMIDINE/SPERMINE SYNTHASE"/>
    <property type="match status" value="1"/>
</dbReference>
<dbReference type="InterPro" id="IPR001045">
    <property type="entry name" value="Spermi_synthase"/>
</dbReference>
<dbReference type="InterPro" id="IPR035246">
    <property type="entry name" value="Spermidine_synt_N"/>
</dbReference>
<dbReference type="AlphaFoldDB" id="A0A3G1L0L5"/>
<organism evidence="7 8">
    <name type="scientific">Formimonas warabiya</name>
    <dbReference type="NCBI Taxonomy" id="1761012"/>
    <lineage>
        <taxon>Bacteria</taxon>
        <taxon>Bacillati</taxon>
        <taxon>Bacillota</taxon>
        <taxon>Clostridia</taxon>
        <taxon>Eubacteriales</taxon>
        <taxon>Peptococcaceae</taxon>
        <taxon>Candidatus Formimonas</taxon>
    </lineage>
</organism>
<comment type="pathway">
    <text evidence="4">Amine and polyamine biosynthesis; spermidine biosynthesis; spermidine from putrescine: step 1/1.</text>
</comment>
<comment type="catalytic activity">
    <reaction evidence="4">
        <text>S-adenosyl 3-(methylsulfanyl)propylamine + putrescine = S-methyl-5'-thioadenosine + spermidine + H(+)</text>
        <dbReference type="Rhea" id="RHEA:12721"/>
        <dbReference type="ChEBI" id="CHEBI:15378"/>
        <dbReference type="ChEBI" id="CHEBI:17509"/>
        <dbReference type="ChEBI" id="CHEBI:57443"/>
        <dbReference type="ChEBI" id="CHEBI:57834"/>
        <dbReference type="ChEBI" id="CHEBI:326268"/>
        <dbReference type="EC" id="2.5.1.16"/>
    </reaction>
</comment>
<dbReference type="EMBL" id="CP017634">
    <property type="protein sequence ID" value="ATW28191.1"/>
    <property type="molecule type" value="Genomic_DNA"/>
</dbReference>
<dbReference type="OrthoDB" id="9793120at2"/>
<reference evidence="7 8" key="1">
    <citation type="submission" date="2016-10" db="EMBL/GenBank/DDBJ databases">
        <title>Complete Genome Sequence of Peptococcaceae strain DCMF.</title>
        <authorList>
            <person name="Edwards R.J."/>
            <person name="Holland S.I."/>
            <person name="Deshpande N.P."/>
            <person name="Wong Y.K."/>
            <person name="Ertan H."/>
            <person name="Manefield M."/>
            <person name="Russell T.L."/>
            <person name="Lee M.J."/>
        </authorList>
    </citation>
    <scope>NUCLEOTIDE SEQUENCE [LARGE SCALE GENOMIC DNA]</scope>
    <source>
        <strain evidence="7 8">DCMF</strain>
    </source>
</reference>
<dbReference type="PANTHER" id="PTHR11558:SF11">
    <property type="entry name" value="SPERMIDINE SYNTHASE"/>
    <property type="match status" value="1"/>
</dbReference>
<dbReference type="InterPro" id="IPR037163">
    <property type="entry name" value="Spermidine_synt_N_sf"/>
</dbReference>
<comment type="function">
    <text evidence="4">Catalyzes the irreversible transfer of a propylamine group from the amino donor S-adenosylmethioninamine (decarboxy-AdoMet) to putrescine (1,4-diaminobutane) to yield spermidine.</text>
</comment>
<evidence type="ECO:0000256" key="1">
    <source>
        <dbReference type="ARBA" id="ARBA00007867"/>
    </source>
</evidence>
<comment type="subunit">
    <text evidence="4">Homodimer or homotetramer.</text>
</comment>
<gene>
    <name evidence="4" type="primary">speE</name>
    <name evidence="7" type="ORF">DCMF_28605</name>
</gene>
<feature type="binding site" evidence="4">
    <location>
        <position position="86"/>
    </location>
    <ligand>
        <name>spermidine</name>
        <dbReference type="ChEBI" id="CHEBI:57834"/>
    </ligand>
</feature>
<accession>A0A3G1L0L5</accession>
<protein>
    <recommendedName>
        <fullName evidence="4">Polyamine aminopropyltransferase</fullName>
    </recommendedName>
    <alternativeName>
        <fullName evidence="4">Putrescine aminopropyltransferase</fullName>
        <shortName evidence="4">PAPT</shortName>
    </alternativeName>
    <alternativeName>
        <fullName evidence="4">Spermidine synthase</fullName>
        <shortName evidence="4">SPDS</shortName>
        <shortName evidence="4">SPDSY</shortName>
        <ecNumber evidence="4">2.5.1.16</ecNumber>
    </alternativeName>
</protein>
<evidence type="ECO:0000256" key="5">
    <source>
        <dbReference type="PROSITE-ProRule" id="PRU00354"/>
    </source>
</evidence>
<dbReference type="UniPathway" id="UPA00248">
    <property type="reaction ID" value="UER00314"/>
</dbReference>
<dbReference type="HAMAP" id="MF_00198">
    <property type="entry name" value="Spermidine_synth"/>
    <property type="match status" value="1"/>
</dbReference>
<dbReference type="SUPFAM" id="SSF53335">
    <property type="entry name" value="S-adenosyl-L-methionine-dependent methyltransferases"/>
    <property type="match status" value="1"/>
</dbReference>
<dbReference type="Pfam" id="PF17284">
    <property type="entry name" value="Spermine_synt_N"/>
    <property type="match status" value="1"/>
</dbReference>
<dbReference type="InterPro" id="IPR029063">
    <property type="entry name" value="SAM-dependent_MTases_sf"/>
</dbReference>
<dbReference type="GO" id="GO:0008295">
    <property type="term" value="P:spermidine biosynthetic process"/>
    <property type="evidence" value="ECO:0007669"/>
    <property type="project" value="UniProtKB-UniRule"/>
</dbReference>
<dbReference type="Gene3D" id="3.40.50.150">
    <property type="entry name" value="Vaccinia Virus protein VP39"/>
    <property type="match status" value="1"/>
</dbReference>
<dbReference type="NCBIfam" id="TIGR00417">
    <property type="entry name" value="speE"/>
    <property type="match status" value="1"/>
</dbReference>
<dbReference type="GO" id="GO:0005829">
    <property type="term" value="C:cytosol"/>
    <property type="evidence" value="ECO:0007669"/>
    <property type="project" value="TreeGrafter"/>
</dbReference>
<evidence type="ECO:0000256" key="2">
    <source>
        <dbReference type="ARBA" id="ARBA00022679"/>
    </source>
</evidence>
<dbReference type="Pfam" id="PF01564">
    <property type="entry name" value="Spermine_synth"/>
    <property type="match status" value="1"/>
</dbReference>
<feature type="binding site" evidence="4">
    <location>
        <begin position="155"/>
        <end position="158"/>
    </location>
    <ligand>
        <name>spermidine</name>
        <dbReference type="ChEBI" id="CHEBI:57834"/>
    </ligand>
</feature>
<feature type="active site" description="Proton acceptor" evidence="4 5">
    <location>
        <position position="155"/>
    </location>
</feature>
<proteinExistence type="inferred from homology"/>
<evidence type="ECO:0000313" key="8">
    <source>
        <dbReference type="Proteomes" id="UP000323521"/>
    </source>
</evidence>
<keyword evidence="4" id="KW-0745">Spermidine biosynthesis</keyword>
<keyword evidence="3 4" id="KW-0620">Polyamine biosynthesis</keyword>
<feature type="domain" description="PABS" evidence="6">
    <location>
        <begin position="2"/>
        <end position="237"/>
    </location>
</feature>
<feature type="binding site" evidence="4">
    <location>
        <position position="162"/>
    </location>
    <ligand>
        <name>S-methyl-5'-thioadenosine</name>
        <dbReference type="ChEBI" id="CHEBI:17509"/>
    </ligand>
</feature>
<evidence type="ECO:0000313" key="7">
    <source>
        <dbReference type="EMBL" id="ATW28191.1"/>
    </source>
</evidence>
<evidence type="ECO:0000256" key="4">
    <source>
        <dbReference type="HAMAP-Rule" id="MF_00198"/>
    </source>
</evidence>
<dbReference type="Gene3D" id="2.30.140.10">
    <property type="entry name" value="Spermidine synthase, tetramerisation domain"/>
    <property type="match status" value="1"/>
</dbReference>
<sequence>MELWFSEKHTDHCLFSVKVKQHLLSEKSIYQQIDVFDTEDFGIILVLDGFINVCQKDEFIYHEMITHVPMASNPDIKSVLIIGGGDGGTTRELLRYDTIEKVDLVEIDEAVVQTALKYLPFTSCMLHHPKLKLYFEDGVNFVNEKNNLYDLIIIDSTDPIGPGEGLFTKEFYQNCYQALTEKGILINQNGSPYYERDALAMIKATKKMESIFDLVKVYQYHLPTYPSGHYLFGFASKKIDPTAHLDADRWNSLGLATKYYNTALHLGAFALPNYVIDLIK</sequence>
<dbReference type="RefSeq" id="WP_148137602.1">
    <property type="nucleotide sequence ID" value="NZ_CP017634.1"/>
</dbReference>
<feature type="binding site" evidence="4">
    <location>
        <position position="62"/>
    </location>
    <ligand>
        <name>spermidine</name>
        <dbReference type="ChEBI" id="CHEBI:57834"/>
    </ligand>
</feature>